<dbReference type="KEGG" id="lbc:LACBIDRAFT_293870"/>
<accession>B0D7D3</accession>
<name>B0D7D3_LACBS</name>
<feature type="region of interest" description="Disordered" evidence="1">
    <location>
        <begin position="351"/>
        <end position="370"/>
    </location>
</feature>
<evidence type="ECO:0000313" key="4">
    <source>
        <dbReference type="Proteomes" id="UP000001194"/>
    </source>
</evidence>
<dbReference type="EMBL" id="DS547099">
    <property type="protein sequence ID" value="EDR09631.1"/>
    <property type="molecule type" value="Genomic_DNA"/>
</dbReference>
<feature type="region of interest" description="Disordered" evidence="1">
    <location>
        <begin position="36"/>
        <end position="91"/>
    </location>
</feature>
<dbReference type="Proteomes" id="UP000001194">
    <property type="component" value="Unassembled WGS sequence"/>
</dbReference>
<feature type="compositionally biased region" description="Polar residues" evidence="1">
    <location>
        <begin position="45"/>
        <end position="59"/>
    </location>
</feature>
<dbReference type="AlphaFoldDB" id="B0D7D3"/>
<feature type="compositionally biased region" description="Polar residues" evidence="1">
    <location>
        <begin position="66"/>
        <end position="87"/>
    </location>
</feature>
<feature type="transmembrane region" description="Helical" evidence="2">
    <location>
        <begin position="441"/>
        <end position="464"/>
    </location>
</feature>
<keyword evidence="2" id="KW-0812">Transmembrane</keyword>
<dbReference type="OrthoDB" id="3364069at2759"/>
<evidence type="ECO:0000313" key="3">
    <source>
        <dbReference type="EMBL" id="EDR09631.1"/>
    </source>
</evidence>
<feature type="transmembrane region" description="Helical" evidence="2">
    <location>
        <begin position="139"/>
        <end position="161"/>
    </location>
</feature>
<proteinExistence type="predicted"/>
<reference evidence="3 4" key="1">
    <citation type="journal article" date="2008" name="Nature">
        <title>The genome of Laccaria bicolor provides insights into mycorrhizal symbiosis.</title>
        <authorList>
            <person name="Martin F."/>
            <person name="Aerts A."/>
            <person name="Ahren D."/>
            <person name="Brun A."/>
            <person name="Danchin E.G.J."/>
            <person name="Duchaussoy F."/>
            <person name="Gibon J."/>
            <person name="Kohler A."/>
            <person name="Lindquist E."/>
            <person name="Pereda V."/>
            <person name="Salamov A."/>
            <person name="Shapiro H.J."/>
            <person name="Wuyts J."/>
            <person name="Blaudez D."/>
            <person name="Buee M."/>
            <person name="Brokstein P."/>
            <person name="Canbaeck B."/>
            <person name="Cohen D."/>
            <person name="Courty P.E."/>
            <person name="Coutinho P.M."/>
            <person name="Delaruelle C."/>
            <person name="Detter J.C."/>
            <person name="Deveau A."/>
            <person name="DiFazio S."/>
            <person name="Duplessis S."/>
            <person name="Fraissinet-Tachet L."/>
            <person name="Lucic E."/>
            <person name="Frey-Klett P."/>
            <person name="Fourrey C."/>
            <person name="Feussner I."/>
            <person name="Gay G."/>
            <person name="Grimwood J."/>
            <person name="Hoegger P.J."/>
            <person name="Jain P."/>
            <person name="Kilaru S."/>
            <person name="Labbe J."/>
            <person name="Lin Y.C."/>
            <person name="Legue V."/>
            <person name="Le Tacon F."/>
            <person name="Marmeisse R."/>
            <person name="Melayah D."/>
            <person name="Montanini B."/>
            <person name="Muratet M."/>
            <person name="Nehls U."/>
            <person name="Niculita-Hirzel H."/>
            <person name="Oudot-Le Secq M.P."/>
            <person name="Peter M."/>
            <person name="Quesneville H."/>
            <person name="Rajashekar B."/>
            <person name="Reich M."/>
            <person name="Rouhier N."/>
            <person name="Schmutz J."/>
            <person name="Yin T."/>
            <person name="Chalot M."/>
            <person name="Henrissat B."/>
            <person name="Kuees U."/>
            <person name="Lucas S."/>
            <person name="Van de Peer Y."/>
            <person name="Podila G.K."/>
            <person name="Polle A."/>
            <person name="Pukkila P.J."/>
            <person name="Richardson P.M."/>
            <person name="Rouze P."/>
            <person name="Sanders I.R."/>
            <person name="Stajich J.E."/>
            <person name="Tunlid A."/>
            <person name="Tuskan G."/>
            <person name="Grigoriev I.V."/>
        </authorList>
    </citation>
    <scope>NUCLEOTIDE SEQUENCE [LARGE SCALE GENOMIC DNA]</scope>
    <source>
        <strain evidence="4">S238N-H82 / ATCC MYA-4686</strain>
    </source>
</reference>
<keyword evidence="2" id="KW-1133">Transmembrane helix</keyword>
<gene>
    <name evidence="3" type="ORF">LACBIDRAFT_293870</name>
</gene>
<sequence>MTNSNVITAVIRRVRRLSATMAPLEGNDAELGISRHSRRRLKRVNSGNEARGQSTTSSVAAVPLYGSTTSLSSSPERIRGNNSSTLLNRVPEDGTMDFNGRELVPPADVAQVEDEDSAEEEEELALEEELAERGLYRALYTFTPFTSILTLILLAFLPSLAFTSTPSTPRYSYVPYLPFPFPEIIVSTALWSLSHILRDAFFLFAALLAVPFGSYTPPLTTILSTIFQTVFSVFLQQISIPLLLITLSPAFSYPTWEDFAFRRVWWLALGWAAAEGIAGIKQGYEAIALYRDVLVIARRVTDSVPSRKPPNEQQNALILETEESPRTITGLPSSSEQQYRIGLDTLALEEEEGERRPLLPRNGTGKYPSSDELRLEVERDLDQLIAIRNREELEEVYGMPMIFKFKFDTLQTDLAQNQPTHHHHLDLRHPRSSFLIVPAHYLDLATYWGTYVCVWIFFLGLGVWEALI</sequence>
<feature type="transmembrane region" description="Helical" evidence="2">
    <location>
        <begin position="173"/>
        <end position="193"/>
    </location>
</feature>
<evidence type="ECO:0000256" key="2">
    <source>
        <dbReference type="SAM" id="Phobius"/>
    </source>
</evidence>
<feature type="transmembrane region" description="Helical" evidence="2">
    <location>
        <begin position="200"/>
        <end position="216"/>
    </location>
</feature>
<dbReference type="HOGENOM" id="CLU_022490_1_0_1"/>
<dbReference type="GeneID" id="6075321"/>
<keyword evidence="4" id="KW-1185">Reference proteome</keyword>
<feature type="transmembrane region" description="Helical" evidence="2">
    <location>
        <begin position="222"/>
        <end position="245"/>
    </location>
</feature>
<keyword evidence="2" id="KW-0472">Membrane</keyword>
<dbReference type="RefSeq" id="XP_001879980.1">
    <property type="nucleotide sequence ID" value="XM_001879945.1"/>
</dbReference>
<evidence type="ECO:0000256" key="1">
    <source>
        <dbReference type="SAM" id="MobiDB-lite"/>
    </source>
</evidence>
<dbReference type="InParanoid" id="B0D7D3"/>
<protein>
    <submittedName>
        <fullName evidence="3">Predicted protein</fullName>
    </submittedName>
</protein>
<organism evidence="4">
    <name type="scientific">Laccaria bicolor (strain S238N-H82 / ATCC MYA-4686)</name>
    <name type="common">Bicoloured deceiver</name>
    <name type="synonym">Laccaria laccata var. bicolor</name>
    <dbReference type="NCBI Taxonomy" id="486041"/>
    <lineage>
        <taxon>Eukaryota</taxon>
        <taxon>Fungi</taxon>
        <taxon>Dikarya</taxon>
        <taxon>Basidiomycota</taxon>
        <taxon>Agaricomycotina</taxon>
        <taxon>Agaricomycetes</taxon>
        <taxon>Agaricomycetidae</taxon>
        <taxon>Agaricales</taxon>
        <taxon>Agaricineae</taxon>
        <taxon>Hydnangiaceae</taxon>
        <taxon>Laccaria</taxon>
    </lineage>
</organism>